<sequence length="128" mass="13469">MSGHLRAFARSSIVHVLFAFIAMGGWALFANRHHPMPRPLVAGLVQGALSAALTLCLKSAIDALSLRFRGTSQLWMPPLLACLASTSILVAVHAATGTPEILKTIAVPLLVSGSYAVLYNYSISRGGA</sequence>
<protein>
    <recommendedName>
        <fullName evidence="4">Transmembrane protein</fullName>
    </recommendedName>
</protein>
<keyword evidence="1" id="KW-0812">Transmembrane</keyword>
<accession>A0AAW4FEE7</accession>
<evidence type="ECO:0008006" key="4">
    <source>
        <dbReference type="Google" id="ProtNLM"/>
    </source>
</evidence>
<feature type="transmembrane region" description="Helical" evidence="1">
    <location>
        <begin position="101"/>
        <end position="121"/>
    </location>
</feature>
<feature type="transmembrane region" description="Helical" evidence="1">
    <location>
        <begin position="41"/>
        <end position="61"/>
    </location>
</feature>
<gene>
    <name evidence="2" type="ORF">GFB56_01075</name>
</gene>
<reference evidence="2 3" key="1">
    <citation type="submission" date="2020-01" db="EMBL/GenBank/DDBJ databases">
        <title>Draft genome assembly of Ensifer adhaerens T173.</title>
        <authorList>
            <person name="Craig J.E."/>
            <person name="Stinchcombe J.R."/>
        </authorList>
    </citation>
    <scope>NUCLEOTIDE SEQUENCE [LARGE SCALE GENOMIC DNA]</scope>
    <source>
        <strain evidence="2 3">T173</strain>
    </source>
</reference>
<dbReference type="AlphaFoldDB" id="A0AAW4FEE7"/>
<keyword evidence="3" id="KW-1185">Reference proteome</keyword>
<evidence type="ECO:0000313" key="3">
    <source>
        <dbReference type="Proteomes" id="UP000744980"/>
    </source>
</evidence>
<comment type="caution">
    <text evidence="2">The sequence shown here is derived from an EMBL/GenBank/DDBJ whole genome shotgun (WGS) entry which is preliminary data.</text>
</comment>
<organism evidence="2 3">
    <name type="scientific">Ensifer canadensis</name>
    <dbReference type="NCBI Taxonomy" id="555315"/>
    <lineage>
        <taxon>Bacteria</taxon>
        <taxon>Pseudomonadati</taxon>
        <taxon>Pseudomonadota</taxon>
        <taxon>Alphaproteobacteria</taxon>
        <taxon>Hyphomicrobiales</taxon>
        <taxon>Rhizobiaceae</taxon>
        <taxon>Sinorhizobium/Ensifer group</taxon>
        <taxon>Ensifer</taxon>
    </lineage>
</organism>
<dbReference type="Proteomes" id="UP000744980">
    <property type="component" value="Unassembled WGS sequence"/>
</dbReference>
<dbReference type="RefSeq" id="WP_025426758.1">
    <property type="nucleotide sequence ID" value="NZ_CP083370.1"/>
</dbReference>
<keyword evidence="1" id="KW-0472">Membrane</keyword>
<dbReference type="EMBL" id="WXFA01000001">
    <property type="protein sequence ID" value="MBM3089411.1"/>
    <property type="molecule type" value="Genomic_DNA"/>
</dbReference>
<feature type="transmembrane region" description="Helical" evidence="1">
    <location>
        <begin position="73"/>
        <end position="95"/>
    </location>
</feature>
<feature type="transmembrane region" description="Helical" evidence="1">
    <location>
        <begin position="12"/>
        <end position="29"/>
    </location>
</feature>
<evidence type="ECO:0000313" key="2">
    <source>
        <dbReference type="EMBL" id="MBM3089411.1"/>
    </source>
</evidence>
<evidence type="ECO:0000256" key="1">
    <source>
        <dbReference type="SAM" id="Phobius"/>
    </source>
</evidence>
<name>A0AAW4FEE7_9HYPH</name>
<keyword evidence="1" id="KW-1133">Transmembrane helix</keyword>
<proteinExistence type="predicted"/>